<dbReference type="RefSeq" id="WP_150452997.1">
    <property type="nucleotide sequence ID" value="NZ_VYKI01000001.1"/>
</dbReference>
<comment type="caution">
    <text evidence="3">The sequence shown here is derived from an EMBL/GenBank/DDBJ whole genome shotgun (WGS) entry which is preliminary data.</text>
</comment>
<accession>A0ABQ6T5A5</accession>
<evidence type="ECO:0000313" key="3">
    <source>
        <dbReference type="EMBL" id="KAA9004320.1"/>
    </source>
</evidence>
<dbReference type="Pfam" id="PF00797">
    <property type="entry name" value="Acetyltransf_2"/>
    <property type="match status" value="1"/>
</dbReference>
<dbReference type="PANTHER" id="PTHR11786">
    <property type="entry name" value="N-HYDROXYARYLAMINE O-ACETYLTRANSFERASE"/>
    <property type="match status" value="1"/>
</dbReference>
<evidence type="ECO:0000313" key="4">
    <source>
        <dbReference type="Proteomes" id="UP000326367"/>
    </source>
</evidence>
<dbReference type="SUPFAM" id="SSF54001">
    <property type="entry name" value="Cysteine proteinases"/>
    <property type="match status" value="1"/>
</dbReference>
<evidence type="ECO:0000256" key="2">
    <source>
        <dbReference type="RuleBase" id="RU003452"/>
    </source>
</evidence>
<evidence type="ECO:0000256" key="1">
    <source>
        <dbReference type="ARBA" id="ARBA00006547"/>
    </source>
</evidence>
<dbReference type="Proteomes" id="UP000326367">
    <property type="component" value="Unassembled WGS sequence"/>
</dbReference>
<dbReference type="InterPro" id="IPR001447">
    <property type="entry name" value="Arylamine_N-AcTrfase"/>
</dbReference>
<keyword evidence="4" id="KW-1185">Reference proteome</keyword>
<gene>
    <name evidence="3" type="ORF">FJU31_00250</name>
</gene>
<dbReference type="EMBL" id="VYKI01000001">
    <property type="protein sequence ID" value="KAA9004320.1"/>
    <property type="molecule type" value="Genomic_DNA"/>
</dbReference>
<protein>
    <submittedName>
        <fullName evidence="3">Arylamine N-acetyltransferase</fullName>
    </submittedName>
</protein>
<name>A0ABQ6T5A5_9GAMM</name>
<reference evidence="3 4" key="1">
    <citation type="journal article" date="2020" name="Antonie Van Leeuwenhoek">
        <title>Stenotrophomonas cyclobalanopsidis sp. nov., isolated from the leaf spot disease of Cyclobalanopsis patelliformis.</title>
        <authorList>
            <person name="Bian D.R."/>
            <person name="Xue H."/>
            <person name="Piao C.G."/>
            <person name="Li Y."/>
        </authorList>
    </citation>
    <scope>NUCLEOTIDE SEQUENCE [LARGE SCALE GENOMIC DNA]</scope>
    <source>
        <strain evidence="3 4">TPQG1-4</strain>
    </source>
</reference>
<dbReference type="Gene3D" id="2.40.128.150">
    <property type="entry name" value="Cysteine proteinases"/>
    <property type="match status" value="1"/>
</dbReference>
<organism evidence="3 4">
    <name type="scientific">Stenotrophomonas cyclobalanopsidis</name>
    <dbReference type="NCBI Taxonomy" id="2771362"/>
    <lineage>
        <taxon>Bacteria</taxon>
        <taxon>Pseudomonadati</taxon>
        <taxon>Pseudomonadota</taxon>
        <taxon>Gammaproteobacteria</taxon>
        <taxon>Lysobacterales</taxon>
        <taxon>Lysobacteraceae</taxon>
        <taxon>Stenotrophomonas</taxon>
    </lineage>
</organism>
<dbReference type="Gene3D" id="3.30.2140.10">
    <property type="entry name" value="Arylamine N-acetyltransferase"/>
    <property type="match status" value="1"/>
</dbReference>
<proteinExistence type="inferred from homology"/>
<sequence length="278" mass="31180">MTTLDIPGYLQRLQLAAAPPATLAGLTLLQQRHNAHVPFETLTCLLRDAVPIDLDSVQRKLLDAQRGGYCFELNGAFLVLLQTLGFDAHALSARVLLSAAEGELTPRTHLLIWVRLDGEDWLVDTGFGSLTPTVPLRLQETVAQDTPHERYRLRRLDDGDYLLAASSGDDWRSLYRFDLTSPAAADNEVGNWYVCTHPHSSFPGELRASLTWPEGRRTMGSGNYTEYRPGQAPQKRALRDVADVRQVLQERFGVRLPDDARLDPAIARWLQQWKEKAA</sequence>
<dbReference type="PANTHER" id="PTHR11786:SF0">
    <property type="entry name" value="ARYLAMINE N-ACETYLTRANSFERASE 4-RELATED"/>
    <property type="match status" value="1"/>
</dbReference>
<comment type="similarity">
    <text evidence="1 2">Belongs to the arylamine N-acetyltransferase family.</text>
</comment>
<dbReference type="PRINTS" id="PR01543">
    <property type="entry name" value="ANATRNSFRASE"/>
</dbReference>
<dbReference type="InterPro" id="IPR038765">
    <property type="entry name" value="Papain-like_cys_pep_sf"/>
</dbReference>